<evidence type="ECO:0000256" key="2">
    <source>
        <dbReference type="ARBA" id="ARBA00024195"/>
    </source>
</evidence>
<evidence type="ECO:0000259" key="3">
    <source>
        <dbReference type="PROSITE" id="PS50240"/>
    </source>
</evidence>
<dbReference type="InterPro" id="IPR043504">
    <property type="entry name" value="Peptidase_S1_PA_chymotrypsin"/>
</dbReference>
<dbReference type="InterPro" id="IPR018114">
    <property type="entry name" value="TRYPSIN_HIS"/>
</dbReference>
<evidence type="ECO:0000256" key="1">
    <source>
        <dbReference type="ARBA" id="ARBA00023157"/>
    </source>
</evidence>
<dbReference type="Pfam" id="PF00089">
    <property type="entry name" value="Trypsin"/>
    <property type="match status" value="1"/>
</dbReference>
<dbReference type="PROSITE" id="PS00134">
    <property type="entry name" value="TRYPSIN_HIS"/>
    <property type="match status" value="1"/>
</dbReference>
<dbReference type="PROSITE" id="PS50240">
    <property type="entry name" value="TRYPSIN_DOM"/>
    <property type="match status" value="1"/>
</dbReference>
<dbReference type="SMART" id="SM00020">
    <property type="entry name" value="Tryp_SPc"/>
    <property type="match status" value="1"/>
</dbReference>
<gene>
    <name evidence="5" type="primary">LOC108673578</name>
</gene>
<dbReference type="Proteomes" id="UP000694843">
    <property type="component" value="Unplaced"/>
</dbReference>
<dbReference type="OrthoDB" id="6366251at2759"/>
<dbReference type="GO" id="GO:0004252">
    <property type="term" value="F:serine-type endopeptidase activity"/>
    <property type="evidence" value="ECO:0007669"/>
    <property type="project" value="InterPro"/>
</dbReference>
<organism evidence="4 5">
    <name type="scientific">Hyalella azteca</name>
    <name type="common">Amphipod</name>
    <dbReference type="NCBI Taxonomy" id="294128"/>
    <lineage>
        <taxon>Eukaryota</taxon>
        <taxon>Metazoa</taxon>
        <taxon>Ecdysozoa</taxon>
        <taxon>Arthropoda</taxon>
        <taxon>Crustacea</taxon>
        <taxon>Multicrustacea</taxon>
        <taxon>Malacostraca</taxon>
        <taxon>Eumalacostraca</taxon>
        <taxon>Peracarida</taxon>
        <taxon>Amphipoda</taxon>
        <taxon>Senticaudata</taxon>
        <taxon>Talitrida</taxon>
        <taxon>Talitroidea</taxon>
        <taxon>Hyalellidae</taxon>
        <taxon>Hyalella</taxon>
    </lineage>
</organism>
<dbReference type="InterPro" id="IPR009003">
    <property type="entry name" value="Peptidase_S1_PA"/>
</dbReference>
<dbReference type="GO" id="GO:0006508">
    <property type="term" value="P:proteolysis"/>
    <property type="evidence" value="ECO:0007669"/>
    <property type="project" value="InterPro"/>
</dbReference>
<dbReference type="Gene3D" id="2.40.10.10">
    <property type="entry name" value="Trypsin-like serine proteases"/>
    <property type="match status" value="1"/>
</dbReference>
<keyword evidence="1" id="KW-1015">Disulfide bond</keyword>
<keyword evidence="4" id="KW-1185">Reference proteome</keyword>
<proteinExistence type="inferred from homology"/>
<dbReference type="AlphaFoldDB" id="A0A8B7NVG4"/>
<feature type="domain" description="Peptidase S1" evidence="3">
    <location>
        <begin position="14"/>
        <end position="263"/>
    </location>
</feature>
<dbReference type="GeneID" id="108673578"/>
<comment type="similarity">
    <text evidence="2">Belongs to the peptidase S1 family. CLIP subfamily.</text>
</comment>
<dbReference type="RefSeq" id="XP_018016921.1">
    <property type="nucleotide sequence ID" value="XM_018161432.1"/>
</dbReference>
<dbReference type="KEGG" id="hazt:108673578"/>
<protein>
    <submittedName>
        <fullName evidence="5">Serine protease 40-like</fullName>
    </submittedName>
</protein>
<accession>A0A8B7NVG4</accession>
<evidence type="ECO:0000313" key="4">
    <source>
        <dbReference type="Proteomes" id="UP000694843"/>
    </source>
</evidence>
<dbReference type="FunFam" id="2.40.10.10:FF:000068">
    <property type="entry name" value="transmembrane protease serine 2"/>
    <property type="match status" value="1"/>
</dbReference>
<name>A0A8B7NVG4_HYAAZ</name>
<dbReference type="PRINTS" id="PR00722">
    <property type="entry name" value="CHYMOTRYPSIN"/>
</dbReference>
<dbReference type="InterPro" id="IPR001314">
    <property type="entry name" value="Peptidase_S1A"/>
</dbReference>
<sequence length="266" mass="30211">MPFVCQPRHLNPPICGRKPRYRSTGRTLDLFEYYAPRNLHPWLLGLKKYKRYECSATLISDSWLLTAAHCVVRSQESRNRTVDPRDLKVQLTLNPRDDRFVTKIVLHPDYEPGINPLNDLALVMLEEPLIFSERMYPACIDLYGEGFLSSSTALAFSRANESRYEYDEVLQELDPDCHGPAPRCRSWRIEDTQFCGLALEENKKLVGGSSGGPYMQNHGPDAEESWAVSGVMSASVDRTGCDQPVTIYTAVHHFKEWIESVVEGGQ</sequence>
<reference evidence="5" key="1">
    <citation type="submission" date="2025-08" db="UniProtKB">
        <authorList>
            <consortium name="RefSeq"/>
        </authorList>
    </citation>
    <scope>IDENTIFICATION</scope>
    <source>
        <tissue evidence="5">Whole organism</tissue>
    </source>
</reference>
<evidence type="ECO:0000313" key="5">
    <source>
        <dbReference type="RefSeq" id="XP_018016921.1"/>
    </source>
</evidence>
<dbReference type="InterPro" id="IPR001254">
    <property type="entry name" value="Trypsin_dom"/>
</dbReference>
<dbReference type="InterPro" id="IPR051487">
    <property type="entry name" value="Ser/Thr_Proteases_Immune/Dev"/>
</dbReference>
<dbReference type="PANTHER" id="PTHR24256">
    <property type="entry name" value="TRYPTASE-RELATED"/>
    <property type="match status" value="1"/>
</dbReference>
<dbReference type="SUPFAM" id="SSF50494">
    <property type="entry name" value="Trypsin-like serine proteases"/>
    <property type="match status" value="1"/>
</dbReference>